<feature type="region of interest" description="Disordered" evidence="1">
    <location>
        <begin position="223"/>
        <end position="253"/>
    </location>
</feature>
<feature type="transmembrane region" description="Helical" evidence="2">
    <location>
        <begin position="33"/>
        <end position="56"/>
    </location>
</feature>
<evidence type="ECO:0000313" key="3">
    <source>
        <dbReference type="EMBL" id="RKP15289.1"/>
    </source>
</evidence>
<gene>
    <name evidence="3" type="ORF">BJ684DRAFT_18384</name>
</gene>
<feature type="compositionally biased region" description="Low complexity" evidence="1">
    <location>
        <begin position="498"/>
        <end position="508"/>
    </location>
</feature>
<feature type="region of interest" description="Disordered" evidence="1">
    <location>
        <begin position="97"/>
        <end position="147"/>
    </location>
</feature>
<dbReference type="EMBL" id="KZ987743">
    <property type="protein sequence ID" value="RKP15289.1"/>
    <property type="molecule type" value="Genomic_DNA"/>
</dbReference>
<evidence type="ECO:0000313" key="4">
    <source>
        <dbReference type="Proteomes" id="UP000267251"/>
    </source>
</evidence>
<keyword evidence="4" id="KW-1185">Reference proteome</keyword>
<feature type="compositionally biased region" description="Polar residues" evidence="1">
    <location>
        <begin position="137"/>
        <end position="146"/>
    </location>
</feature>
<proteinExistence type="predicted"/>
<sequence>MCRSASVLGKQGNSTGADSEGPKKQEGVDESTIAIIISSVIGAILLLTVIGGFIWWKRRQDRKSNGVPPGPHMTSRSNVTTKDISLPYASLDQGGASSLSFRTKGEGNEFRGGGSSSQPTLDPSPFADRHSIPLSDQGLSSASRSKSFIHEPEHYDPWEEDGVDYTYPKNSPGAGSLQEAAEATLALVTLSHRPSVRAITPETIVAPSYPMEYNNREQHKMENPFASPTRSLSRTKNAPPPNQSAQHEGKERPVSVAISVASTVESVPEVSLARRTTLSPHPSPVASQSGVSLGRPSVLLWKRGETIPLATRSKSEGDQVDDQISDSSTAPSTIHSPSGPIMGKRHSMTRSGKLHPTSTDLRGMDMVGAMNKLPSITEVTGGSTDPSLCLNNPSLLQPSTMEAPLQRSLNLSDLSMEASIMSSGSSSFGFSNGSLNHSFEKPGSSLEPSSLTDMSVSSEFPPSLQSMGSGQSLDVSSLAPEQQGFFKSTELQQHRKQQQAQRHPQPWQNLHHPDARLAQISKLVSEVKDLETILFSNCPSQRAYRQEVENALRVLEDLKSKARARVSKEGGGGGRVTRRRRQSVDSGAIGPSSITLHPVPLVRGGGHFLPSGPKDPPMTLTSIRQSSSFDNAS</sequence>
<feature type="compositionally biased region" description="Polar residues" evidence="1">
    <location>
        <begin position="446"/>
        <end position="475"/>
    </location>
</feature>
<organism evidence="3 4">
    <name type="scientific">Piptocephalis cylindrospora</name>
    <dbReference type="NCBI Taxonomy" id="1907219"/>
    <lineage>
        <taxon>Eukaryota</taxon>
        <taxon>Fungi</taxon>
        <taxon>Fungi incertae sedis</taxon>
        <taxon>Zoopagomycota</taxon>
        <taxon>Zoopagomycotina</taxon>
        <taxon>Zoopagomycetes</taxon>
        <taxon>Zoopagales</taxon>
        <taxon>Piptocephalidaceae</taxon>
        <taxon>Piptocephalis</taxon>
    </lineage>
</organism>
<dbReference type="AlphaFoldDB" id="A0A4V1IYP6"/>
<keyword evidence="2" id="KW-0472">Membrane</keyword>
<reference evidence="4" key="1">
    <citation type="journal article" date="2018" name="Nat. Microbiol.">
        <title>Leveraging single-cell genomics to expand the fungal tree of life.</title>
        <authorList>
            <person name="Ahrendt S.R."/>
            <person name="Quandt C.A."/>
            <person name="Ciobanu D."/>
            <person name="Clum A."/>
            <person name="Salamov A."/>
            <person name="Andreopoulos B."/>
            <person name="Cheng J.F."/>
            <person name="Woyke T."/>
            <person name="Pelin A."/>
            <person name="Henrissat B."/>
            <person name="Reynolds N.K."/>
            <person name="Benny G.L."/>
            <person name="Smith M.E."/>
            <person name="James T.Y."/>
            <person name="Grigoriev I.V."/>
        </authorList>
    </citation>
    <scope>NUCLEOTIDE SEQUENCE [LARGE SCALE GENOMIC DNA]</scope>
</reference>
<accession>A0A4V1IYP6</accession>
<keyword evidence="2" id="KW-1133">Transmembrane helix</keyword>
<evidence type="ECO:0000256" key="2">
    <source>
        <dbReference type="SAM" id="Phobius"/>
    </source>
</evidence>
<protein>
    <submittedName>
        <fullName evidence="3">Uncharacterized protein</fullName>
    </submittedName>
</protein>
<feature type="compositionally biased region" description="Polar residues" evidence="1">
    <location>
        <begin position="325"/>
        <end position="336"/>
    </location>
</feature>
<feature type="compositionally biased region" description="Polar residues" evidence="1">
    <location>
        <begin position="619"/>
        <end position="633"/>
    </location>
</feature>
<keyword evidence="2" id="KW-0812">Transmembrane</keyword>
<feature type="region of interest" description="Disordered" evidence="1">
    <location>
        <begin position="563"/>
        <end position="633"/>
    </location>
</feature>
<feature type="compositionally biased region" description="Polar residues" evidence="1">
    <location>
        <begin position="226"/>
        <end position="236"/>
    </location>
</feature>
<feature type="region of interest" description="Disordered" evidence="1">
    <location>
        <begin position="310"/>
        <end position="362"/>
    </location>
</feature>
<dbReference type="OrthoDB" id="10646489at2759"/>
<feature type="region of interest" description="Disordered" evidence="1">
    <location>
        <begin position="1"/>
        <end position="27"/>
    </location>
</feature>
<name>A0A4V1IYP6_9FUNG</name>
<evidence type="ECO:0000256" key="1">
    <source>
        <dbReference type="SAM" id="MobiDB-lite"/>
    </source>
</evidence>
<feature type="region of interest" description="Disordered" evidence="1">
    <location>
        <begin position="438"/>
        <end position="509"/>
    </location>
</feature>
<dbReference type="Proteomes" id="UP000267251">
    <property type="component" value="Unassembled WGS sequence"/>
</dbReference>